<protein>
    <submittedName>
        <fullName evidence="2">Uncharacterized protein</fullName>
    </submittedName>
</protein>
<gene>
    <name evidence="2" type="ORF">QBC37DRAFT_292265</name>
</gene>
<evidence type="ECO:0000256" key="1">
    <source>
        <dbReference type="SAM" id="MobiDB-lite"/>
    </source>
</evidence>
<dbReference type="EMBL" id="MU858172">
    <property type="protein sequence ID" value="KAK4210531.1"/>
    <property type="molecule type" value="Genomic_DNA"/>
</dbReference>
<keyword evidence="3" id="KW-1185">Reference proteome</keyword>
<dbReference type="Proteomes" id="UP001301769">
    <property type="component" value="Unassembled WGS sequence"/>
</dbReference>
<dbReference type="AlphaFoldDB" id="A0AAN7B2P1"/>
<proteinExistence type="predicted"/>
<sequence>MKYYWIDPSCDGINKTDFDVYVREARALALRASQRLASPTDTDFARVFNLIYKTPKAATAKYPAPENWYNINGLYNLHPNVRAKKTVFKHVMDILTDFATDWEKTDVREKAHVRIYNDCGLRLKYYKDAKLSYDPVNDISMVTDSEILPKNLYTACTLKNLPPLLAGNTTTPALRMQVNKVSAFMITRLIAHEFMHTHPYGLTDGSAAGTGRYTAGWRHIMSETKDDVWPNAEAIALLIFAAGAADTRPQGKTKGGYTVARSWDSIPGSSDPDKTNLKWDSTYPFNSAAGGEFVFYDDLTD</sequence>
<organism evidence="2 3">
    <name type="scientific">Rhypophila decipiens</name>
    <dbReference type="NCBI Taxonomy" id="261697"/>
    <lineage>
        <taxon>Eukaryota</taxon>
        <taxon>Fungi</taxon>
        <taxon>Dikarya</taxon>
        <taxon>Ascomycota</taxon>
        <taxon>Pezizomycotina</taxon>
        <taxon>Sordariomycetes</taxon>
        <taxon>Sordariomycetidae</taxon>
        <taxon>Sordariales</taxon>
        <taxon>Naviculisporaceae</taxon>
        <taxon>Rhypophila</taxon>
    </lineage>
</organism>
<evidence type="ECO:0000313" key="2">
    <source>
        <dbReference type="EMBL" id="KAK4210531.1"/>
    </source>
</evidence>
<evidence type="ECO:0000313" key="3">
    <source>
        <dbReference type="Proteomes" id="UP001301769"/>
    </source>
</evidence>
<reference evidence="2" key="2">
    <citation type="submission" date="2023-05" db="EMBL/GenBank/DDBJ databases">
        <authorList>
            <consortium name="Lawrence Berkeley National Laboratory"/>
            <person name="Steindorff A."/>
            <person name="Hensen N."/>
            <person name="Bonometti L."/>
            <person name="Westerberg I."/>
            <person name="Brannstrom I.O."/>
            <person name="Guillou S."/>
            <person name="Cros-Aarteil S."/>
            <person name="Calhoun S."/>
            <person name="Haridas S."/>
            <person name="Kuo A."/>
            <person name="Mondo S."/>
            <person name="Pangilinan J."/>
            <person name="Riley R."/>
            <person name="Labutti K."/>
            <person name="Andreopoulos B."/>
            <person name="Lipzen A."/>
            <person name="Chen C."/>
            <person name="Yanf M."/>
            <person name="Daum C."/>
            <person name="Ng V."/>
            <person name="Clum A."/>
            <person name="Ohm R."/>
            <person name="Martin F."/>
            <person name="Silar P."/>
            <person name="Natvig D."/>
            <person name="Lalanne C."/>
            <person name="Gautier V."/>
            <person name="Ament-Velasquez S.L."/>
            <person name="Kruys A."/>
            <person name="Hutchinson M.I."/>
            <person name="Powell A.J."/>
            <person name="Barry K."/>
            <person name="Miller A.N."/>
            <person name="Grigoriev I.V."/>
            <person name="Debuchy R."/>
            <person name="Gladieux P."/>
            <person name="Thoren M.H."/>
            <person name="Johannesson H."/>
        </authorList>
    </citation>
    <scope>NUCLEOTIDE SEQUENCE</scope>
    <source>
        <strain evidence="2">PSN293</strain>
    </source>
</reference>
<feature type="region of interest" description="Disordered" evidence="1">
    <location>
        <begin position="248"/>
        <end position="272"/>
    </location>
</feature>
<comment type="caution">
    <text evidence="2">The sequence shown here is derived from an EMBL/GenBank/DDBJ whole genome shotgun (WGS) entry which is preliminary data.</text>
</comment>
<accession>A0AAN7B2P1</accession>
<reference evidence="2" key="1">
    <citation type="journal article" date="2023" name="Mol. Phylogenet. Evol.">
        <title>Genome-scale phylogeny and comparative genomics of the fungal order Sordariales.</title>
        <authorList>
            <person name="Hensen N."/>
            <person name="Bonometti L."/>
            <person name="Westerberg I."/>
            <person name="Brannstrom I.O."/>
            <person name="Guillou S."/>
            <person name="Cros-Aarteil S."/>
            <person name="Calhoun S."/>
            <person name="Haridas S."/>
            <person name="Kuo A."/>
            <person name="Mondo S."/>
            <person name="Pangilinan J."/>
            <person name="Riley R."/>
            <person name="LaButti K."/>
            <person name="Andreopoulos B."/>
            <person name="Lipzen A."/>
            <person name="Chen C."/>
            <person name="Yan M."/>
            <person name="Daum C."/>
            <person name="Ng V."/>
            <person name="Clum A."/>
            <person name="Steindorff A."/>
            <person name="Ohm R.A."/>
            <person name="Martin F."/>
            <person name="Silar P."/>
            <person name="Natvig D.O."/>
            <person name="Lalanne C."/>
            <person name="Gautier V."/>
            <person name="Ament-Velasquez S.L."/>
            <person name="Kruys A."/>
            <person name="Hutchinson M.I."/>
            <person name="Powell A.J."/>
            <person name="Barry K."/>
            <person name="Miller A.N."/>
            <person name="Grigoriev I.V."/>
            <person name="Debuchy R."/>
            <person name="Gladieux P."/>
            <person name="Hiltunen Thoren M."/>
            <person name="Johannesson H."/>
        </authorList>
    </citation>
    <scope>NUCLEOTIDE SEQUENCE</scope>
    <source>
        <strain evidence="2">PSN293</strain>
    </source>
</reference>
<name>A0AAN7B2P1_9PEZI</name>